<name>A0A914DAX4_9BILA</name>
<dbReference type="SUPFAM" id="SSF81338">
    <property type="entry name" value="Aquaporin-like"/>
    <property type="match status" value="1"/>
</dbReference>
<dbReference type="GO" id="GO:0015254">
    <property type="term" value="F:glycerol channel activity"/>
    <property type="evidence" value="ECO:0007669"/>
    <property type="project" value="TreeGrafter"/>
</dbReference>
<keyword evidence="3 8" id="KW-0813">Transport</keyword>
<proteinExistence type="inferred from homology"/>
<evidence type="ECO:0000256" key="1">
    <source>
        <dbReference type="ARBA" id="ARBA00004141"/>
    </source>
</evidence>
<dbReference type="WBParaSite" id="ACRNAN_scaffold20950.g19949.t1">
    <property type="protein sequence ID" value="ACRNAN_scaffold20950.g19949.t1"/>
    <property type="gene ID" value="ACRNAN_scaffold20950.g19949"/>
</dbReference>
<comment type="function">
    <text evidence="7">Aquaglyceroporin that may modulate the water content and osmolytes during anhydrobiosis.</text>
</comment>
<dbReference type="AlphaFoldDB" id="A0A914DAX4"/>
<dbReference type="GO" id="GO:0016323">
    <property type="term" value="C:basolateral plasma membrane"/>
    <property type="evidence" value="ECO:0007669"/>
    <property type="project" value="TreeGrafter"/>
</dbReference>
<dbReference type="PANTHER" id="PTHR43829">
    <property type="entry name" value="AQUAPORIN OR AQUAGLYCEROPORIN RELATED"/>
    <property type="match status" value="1"/>
</dbReference>
<evidence type="ECO:0000256" key="2">
    <source>
        <dbReference type="ARBA" id="ARBA00006175"/>
    </source>
</evidence>
<comment type="subcellular location">
    <subcellularLocation>
        <location evidence="1">Membrane</location>
        <topology evidence="1">Multi-pass membrane protein</topology>
    </subcellularLocation>
</comment>
<evidence type="ECO:0000256" key="5">
    <source>
        <dbReference type="ARBA" id="ARBA00022989"/>
    </source>
</evidence>
<dbReference type="Pfam" id="PF00230">
    <property type="entry name" value="MIP"/>
    <property type="match status" value="1"/>
</dbReference>
<dbReference type="InterPro" id="IPR000425">
    <property type="entry name" value="MIP"/>
</dbReference>
<dbReference type="GO" id="GO:0015250">
    <property type="term" value="F:water channel activity"/>
    <property type="evidence" value="ECO:0007669"/>
    <property type="project" value="TreeGrafter"/>
</dbReference>
<evidence type="ECO:0000256" key="9">
    <source>
        <dbReference type="SAM" id="Phobius"/>
    </source>
</evidence>
<evidence type="ECO:0000313" key="11">
    <source>
        <dbReference type="WBParaSite" id="ACRNAN_scaffold20950.g19949.t1"/>
    </source>
</evidence>
<accession>A0A914DAX4</accession>
<evidence type="ECO:0000256" key="4">
    <source>
        <dbReference type="ARBA" id="ARBA00022692"/>
    </source>
</evidence>
<dbReference type="PANTHER" id="PTHR43829:SF9">
    <property type="entry name" value="AQUAPORIN-9"/>
    <property type="match status" value="1"/>
</dbReference>
<dbReference type="Proteomes" id="UP000887540">
    <property type="component" value="Unplaced"/>
</dbReference>
<evidence type="ECO:0000256" key="7">
    <source>
        <dbReference type="ARBA" id="ARBA00045280"/>
    </source>
</evidence>
<comment type="similarity">
    <text evidence="2 8">Belongs to the MIP/aquaporin (TC 1.A.8) family.</text>
</comment>
<dbReference type="PRINTS" id="PR00783">
    <property type="entry name" value="MINTRINSICP"/>
</dbReference>
<organism evidence="10 11">
    <name type="scientific">Acrobeloides nanus</name>
    <dbReference type="NCBI Taxonomy" id="290746"/>
    <lineage>
        <taxon>Eukaryota</taxon>
        <taxon>Metazoa</taxon>
        <taxon>Ecdysozoa</taxon>
        <taxon>Nematoda</taxon>
        <taxon>Chromadorea</taxon>
        <taxon>Rhabditida</taxon>
        <taxon>Tylenchina</taxon>
        <taxon>Cephalobomorpha</taxon>
        <taxon>Cephaloboidea</taxon>
        <taxon>Cephalobidae</taxon>
        <taxon>Acrobeloides</taxon>
    </lineage>
</organism>
<keyword evidence="6 9" id="KW-0472">Membrane</keyword>
<evidence type="ECO:0000256" key="6">
    <source>
        <dbReference type="ARBA" id="ARBA00023136"/>
    </source>
</evidence>
<dbReference type="Gene3D" id="1.20.1080.10">
    <property type="entry name" value="Glycerol uptake facilitator protein"/>
    <property type="match status" value="1"/>
</dbReference>
<sequence>DGGIRQVSGENATASIFATFPKPHLTIAGGLVDSIISTTIMSLTIHAVIDKRNLIPIWIQPTLLGIGQLVTIFPYSYNSGAALNPCKDLGMRLFLLCAGYGVEVFSYNDYTWFWIPLIGPFIGGGLIGTFLYKILIGSFLPELENSKIDNEDEYFPNDHDTILKTYRIITRTLDTESPEGRKFDYWVQTFNMKPVDCFEDEEDITNPITTDEAEERMKIKKFVKNQT</sequence>
<keyword evidence="4 8" id="KW-0812">Transmembrane</keyword>
<dbReference type="InterPro" id="IPR023271">
    <property type="entry name" value="Aquaporin-like"/>
</dbReference>
<evidence type="ECO:0000256" key="3">
    <source>
        <dbReference type="ARBA" id="ARBA00022448"/>
    </source>
</evidence>
<keyword evidence="5 9" id="KW-1133">Transmembrane helix</keyword>
<reference evidence="11" key="1">
    <citation type="submission" date="2022-11" db="UniProtKB">
        <authorList>
            <consortium name="WormBaseParasite"/>
        </authorList>
    </citation>
    <scope>IDENTIFICATION</scope>
</reference>
<evidence type="ECO:0000256" key="8">
    <source>
        <dbReference type="RuleBase" id="RU000477"/>
    </source>
</evidence>
<protein>
    <submittedName>
        <fullName evidence="11">Uncharacterized protein</fullName>
    </submittedName>
</protein>
<evidence type="ECO:0000313" key="10">
    <source>
        <dbReference type="Proteomes" id="UP000887540"/>
    </source>
</evidence>
<keyword evidence="10" id="KW-1185">Reference proteome</keyword>
<feature type="transmembrane region" description="Helical" evidence="9">
    <location>
        <begin position="25"/>
        <end position="49"/>
    </location>
</feature>
<feature type="transmembrane region" description="Helical" evidence="9">
    <location>
        <begin position="55"/>
        <end position="77"/>
    </location>
</feature>
<dbReference type="InterPro" id="IPR050363">
    <property type="entry name" value="MIP/Aquaporin"/>
</dbReference>
<feature type="transmembrane region" description="Helical" evidence="9">
    <location>
        <begin position="113"/>
        <end position="132"/>
    </location>
</feature>